<comment type="caution">
    <text evidence="1">The sequence shown here is derived from an EMBL/GenBank/DDBJ whole genome shotgun (WGS) entry which is preliminary data.</text>
</comment>
<reference evidence="1" key="1">
    <citation type="submission" date="2021-02" db="EMBL/GenBank/DDBJ databases">
        <authorList>
            <person name="Dougan E. K."/>
            <person name="Rhodes N."/>
            <person name="Thang M."/>
            <person name="Chan C."/>
        </authorList>
    </citation>
    <scope>NUCLEOTIDE SEQUENCE</scope>
</reference>
<evidence type="ECO:0000313" key="2">
    <source>
        <dbReference type="Proteomes" id="UP000601435"/>
    </source>
</evidence>
<gene>
    <name evidence="1" type="ORF">SNEC2469_LOCUS24480</name>
</gene>
<sequence length="146" mass="16441">MQAGFEKGLRSWRRSWAREALSEWAVEPRRTLDYALCIYDRQAAGKAAKAATPTSGREAWVAWLPQFHTWPVFYTNRREAVVALSVQWPDETWTKLSAEVREILDGSIAGDRRQALHPDLLPLTALPGPMLQQAPTVEIEGASPQD</sequence>
<dbReference type="OrthoDB" id="419926at2759"/>
<organism evidence="1 2">
    <name type="scientific">Symbiodinium necroappetens</name>
    <dbReference type="NCBI Taxonomy" id="1628268"/>
    <lineage>
        <taxon>Eukaryota</taxon>
        <taxon>Sar</taxon>
        <taxon>Alveolata</taxon>
        <taxon>Dinophyceae</taxon>
        <taxon>Suessiales</taxon>
        <taxon>Symbiodiniaceae</taxon>
        <taxon>Symbiodinium</taxon>
    </lineage>
</organism>
<accession>A0A812ZEZ0</accession>
<dbReference type="Proteomes" id="UP000601435">
    <property type="component" value="Unassembled WGS sequence"/>
</dbReference>
<name>A0A812ZEZ0_9DINO</name>
<dbReference type="EMBL" id="CAJNJA010047130">
    <property type="protein sequence ID" value="CAE7822296.1"/>
    <property type="molecule type" value="Genomic_DNA"/>
</dbReference>
<evidence type="ECO:0000313" key="1">
    <source>
        <dbReference type="EMBL" id="CAE7822296.1"/>
    </source>
</evidence>
<proteinExistence type="predicted"/>
<feature type="non-terminal residue" evidence="1">
    <location>
        <position position="1"/>
    </location>
</feature>
<dbReference type="AlphaFoldDB" id="A0A812ZEZ0"/>
<keyword evidence="2" id="KW-1185">Reference proteome</keyword>
<protein>
    <submittedName>
        <fullName evidence="1">Uncharacterized protein</fullName>
    </submittedName>
</protein>